<comment type="subcellular location">
    <subcellularLocation>
        <location evidence="1">Membrane</location>
        <topology evidence="1">Single-pass membrane protein</topology>
    </subcellularLocation>
</comment>
<keyword evidence="7" id="KW-0560">Oxidoreductase</keyword>
<dbReference type="SUPFAM" id="SSF48264">
    <property type="entry name" value="Cytochrome P450"/>
    <property type="match status" value="1"/>
</dbReference>
<dbReference type="EMBL" id="JBBPBN010000030">
    <property type="protein sequence ID" value="KAK9004875.1"/>
    <property type="molecule type" value="Genomic_DNA"/>
</dbReference>
<dbReference type="InterPro" id="IPR001128">
    <property type="entry name" value="Cyt_P450"/>
</dbReference>
<name>A0ABR2QW08_9ROSI</name>
<dbReference type="PROSITE" id="PS00086">
    <property type="entry name" value="CYTOCHROME_P450"/>
    <property type="match status" value="1"/>
</dbReference>
<organism evidence="9 10">
    <name type="scientific">Hibiscus sabdariffa</name>
    <name type="common">roselle</name>
    <dbReference type="NCBI Taxonomy" id="183260"/>
    <lineage>
        <taxon>Eukaryota</taxon>
        <taxon>Viridiplantae</taxon>
        <taxon>Streptophyta</taxon>
        <taxon>Embryophyta</taxon>
        <taxon>Tracheophyta</taxon>
        <taxon>Spermatophyta</taxon>
        <taxon>Magnoliopsida</taxon>
        <taxon>eudicotyledons</taxon>
        <taxon>Gunneridae</taxon>
        <taxon>Pentapetalae</taxon>
        <taxon>rosids</taxon>
        <taxon>malvids</taxon>
        <taxon>Malvales</taxon>
        <taxon>Malvaceae</taxon>
        <taxon>Malvoideae</taxon>
        <taxon>Hibiscus</taxon>
    </lineage>
</organism>
<evidence type="ECO:0008006" key="11">
    <source>
        <dbReference type="Google" id="ProtNLM"/>
    </source>
</evidence>
<dbReference type="PANTHER" id="PTHR24286">
    <property type="entry name" value="CYTOCHROME P450 26"/>
    <property type="match status" value="1"/>
</dbReference>
<evidence type="ECO:0000256" key="5">
    <source>
        <dbReference type="ARBA" id="ARBA00022989"/>
    </source>
</evidence>
<evidence type="ECO:0000256" key="8">
    <source>
        <dbReference type="SAM" id="Phobius"/>
    </source>
</evidence>
<gene>
    <name evidence="9" type="ORF">V6N11_042327</name>
</gene>
<keyword evidence="7" id="KW-0349">Heme</keyword>
<dbReference type="PRINTS" id="PR00463">
    <property type="entry name" value="EP450I"/>
</dbReference>
<sequence length="459" mass="52181">MEIWYVWVFVLSFIGVSVGNWIYRWRNPKCKGTLPPGSMGLPLIGETLSFFATSKSIDIHPFVNDRLKRYGPLFKTSIAGWPVVVSSVPDFNHYVLQQEGKLVDFYLMDSFMKLLIPNKTKNLGGSLHKYVRRSGLSHFGLEPLKRKLLSEFEVVINHELQEWTKQPEVDVKSHAVPMLFGLSSEVVMSYKPEKNVSEGLNNMLHGLMRFPLYFPGTSFYKCVQKQRKGRRLASRVLEERMKASSCSNKNGDFLDQLVEDIGKEEFLTKETVPFLLFGLIVATVESLSPAITLATMYLLDNPSAFQELTEEHEKILNKREDGSSGLVWEEYKSMTFTHYVINEILRLANATPGMLRRVIADIHVDAIHLNPNIYEDPLAFNPSRWKNIGSNAMAKNFIPFGGGNRHCIGADFSKVIVAVYLHVWVTKFRLTKIKGGNVIRSPILGFTDGFFVKVSEKQC</sequence>
<feature type="transmembrane region" description="Helical" evidence="8">
    <location>
        <begin position="6"/>
        <end position="23"/>
    </location>
</feature>
<evidence type="ECO:0000256" key="2">
    <source>
        <dbReference type="ARBA" id="ARBA00010617"/>
    </source>
</evidence>
<keyword evidence="8" id="KW-0472">Membrane</keyword>
<evidence type="ECO:0000256" key="7">
    <source>
        <dbReference type="RuleBase" id="RU000461"/>
    </source>
</evidence>
<accession>A0ABR2QW08</accession>
<keyword evidence="4 7" id="KW-0479">Metal-binding</keyword>
<dbReference type="PANTHER" id="PTHR24286:SF90">
    <property type="entry name" value="CYTOCHROME P450"/>
    <property type="match status" value="1"/>
</dbReference>
<protein>
    <recommendedName>
        <fullName evidence="11">Cytochrome P450</fullName>
    </recommendedName>
</protein>
<dbReference type="InterPro" id="IPR036396">
    <property type="entry name" value="Cyt_P450_sf"/>
</dbReference>
<keyword evidence="7" id="KW-0503">Monooxygenase</keyword>
<feature type="transmembrane region" description="Helical" evidence="8">
    <location>
        <begin position="274"/>
        <end position="299"/>
    </location>
</feature>
<dbReference type="Pfam" id="PF00067">
    <property type="entry name" value="p450"/>
    <property type="match status" value="1"/>
</dbReference>
<dbReference type="InterPro" id="IPR002401">
    <property type="entry name" value="Cyt_P450_E_grp-I"/>
</dbReference>
<keyword evidence="5 8" id="KW-1133">Transmembrane helix</keyword>
<dbReference type="Gene3D" id="1.10.630.10">
    <property type="entry name" value="Cytochrome P450"/>
    <property type="match status" value="1"/>
</dbReference>
<reference evidence="9 10" key="1">
    <citation type="journal article" date="2024" name="G3 (Bethesda)">
        <title>Genome assembly of Hibiscus sabdariffa L. provides insights into metabolisms of medicinal natural products.</title>
        <authorList>
            <person name="Kim T."/>
        </authorList>
    </citation>
    <scope>NUCLEOTIDE SEQUENCE [LARGE SCALE GENOMIC DNA]</scope>
    <source>
        <strain evidence="9">TK-2024</strain>
        <tissue evidence="9">Old leaves</tissue>
    </source>
</reference>
<comment type="similarity">
    <text evidence="2 7">Belongs to the cytochrome P450 family.</text>
</comment>
<dbReference type="Proteomes" id="UP001396334">
    <property type="component" value="Unassembled WGS sequence"/>
</dbReference>
<evidence type="ECO:0000313" key="10">
    <source>
        <dbReference type="Proteomes" id="UP001396334"/>
    </source>
</evidence>
<evidence type="ECO:0000256" key="6">
    <source>
        <dbReference type="ARBA" id="ARBA00023004"/>
    </source>
</evidence>
<comment type="caution">
    <text evidence="9">The sequence shown here is derived from an EMBL/GenBank/DDBJ whole genome shotgun (WGS) entry which is preliminary data.</text>
</comment>
<evidence type="ECO:0000256" key="3">
    <source>
        <dbReference type="ARBA" id="ARBA00022692"/>
    </source>
</evidence>
<proteinExistence type="inferred from homology"/>
<evidence type="ECO:0000256" key="4">
    <source>
        <dbReference type="ARBA" id="ARBA00022723"/>
    </source>
</evidence>
<keyword evidence="10" id="KW-1185">Reference proteome</keyword>
<evidence type="ECO:0000313" key="9">
    <source>
        <dbReference type="EMBL" id="KAK9004875.1"/>
    </source>
</evidence>
<keyword evidence="6 7" id="KW-0408">Iron</keyword>
<dbReference type="InterPro" id="IPR017972">
    <property type="entry name" value="Cyt_P450_CS"/>
</dbReference>
<keyword evidence="3 8" id="KW-0812">Transmembrane</keyword>
<evidence type="ECO:0000256" key="1">
    <source>
        <dbReference type="ARBA" id="ARBA00004167"/>
    </source>
</evidence>